<organism evidence="1 2">
    <name type="scientific">Aliiglaciecola litoralis</name>
    <dbReference type="NCBI Taxonomy" id="582857"/>
    <lineage>
        <taxon>Bacteria</taxon>
        <taxon>Pseudomonadati</taxon>
        <taxon>Pseudomonadota</taxon>
        <taxon>Gammaproteobacteria</taxon>
        <taxon>Alteromonadales</taxon>
        <taxon>Alteromonadaceae</taxon>
        <taxon>Aliiglaciecola</taxon>
    </lineage>
</organism>
<name>A0ABP3WRH0_9ALTE</name>
<sequence length="292" mass="32803">MIYSYIKWIRSWRMLIVLSVLLASFSSQVFAVRGVVFVHGTGFQTNAEVDYWTPNFINSVMSGNSNPYLVINCDFEEYIWKNRAAVCLADQIYRWGVANKVTELHFITHSNGANVVRWILSNPTWDFRYPIIITATKNVTAIAPSSGGTPLANAVINGNIFEQSLGWLLGYASDAVFLQQVEYMAFMNEFWLLGTQGRALPVPFKVITGTDVESSPFDSDSYCGGYSNQVALEFTQNWLNSCSDGFLECSSQEVAGTVWFRDKQVMNGGEPLSHQQSRRACFGLDQVLRNDI</sequence>
<gene>
    <name evidence="1" type="ORF">GCM10009114_08450</name>
</gene>
<evidence type="ECO:0000313" key="1">
    <source>
        <dbReference type="EMBL" id="GAA0854036.1"/>
    </source>
</evidence>
<evidence type="ECO:0000313" key="2">
    <source>
        <dbReference type="Proteomes" id="UP001500359"/>
    </source>
</evidence>
<accession>A0ABP3WRH0</accession>
<keyword evidence="2" id="KW-1185">Reference proteome</keyword>
<dbReference type="EMBL" id="BAAAFD010000002">
    <property type="protein sequence ID" value="GAA0854036.1"/>
    <property type="molecule type" value="Genomic_DNA"/>
</dbReference>
<dbReference type="Proteomes" id="UP001500359">
    <property type="component" value="Unassembled WGS sequence"/>
</dbReference>
<dbReference type="SUPFAM" id="SSF53474">
    <property type="entry name" value="alpha/beta-Hydrolases"/>
    <property type="match status" value="1"/>
</dbReference>
<proteinExistence type="predicted"/>
<dbReference type="Gene3D" id="3.40.50.1820">
    <property type="entry name" value="alpha/beta hydrolase"/>
    <property type="match status" value="1"/>
</dbReference>
<comment type="caution">
    <text evidence="1">The sequence shown here is derived from an EMBL/GenBank/DDBJ whole genome shotgun (WGS) entry which is preliminary data.</text>
</comment>
<dbReference type="InterPro" id="IPR029058">
    <property type="entry name" value="AB_hydrolase_fold"/>
</dbReference>
<protein>
    <submittedName>
        <fullName evidence="1">Uncharacterized protein</fullName>
    </submittedName>
</protein>
<reference evidence="2" key="1">
    <citation type="journal article" date="2019" name="Int. J. Syst. Evol. Microbiol.">
        <title>The Global Catalogue of Microorganisms (GCM) 10K type strain sequencing project: providing services to taxonomists for standard genome sequencing and annotation.</title>
        <authorList>
            <consortium name="The Broad Institute Genomics Platform"/>
            <consortium name="The Broad Institute Genome Sequencing Center for Infectious Disease"/>
            <person name="Wu L."/>
            <person name="Ma J."/>
        </authorList>
    </citation>
    <scope>NUCLEOTIDE SEQUENCE [LARGE SCALE GENOMIC DNA]</scope>
    <source>
        <strain evidence="2">JCM 15896</strain>
    </source>
</reference>